<evidence type="ECO:0000313" key="8">
    <source>
        <dbReference type="Proteomes" id="UP000231279"/>
    </source>
</evidence>
<dbReference type="PANTHER" id="PTHR31232:SF61">
    <property type="entry name" value="S-PROTEIN HOMOLOG"/>
    <property type="match status" value="1"/>
</dbReference>
<evidence type="ECO:0000256" key="6">
    <source>
        <dbReference type="RuleBase" id="RU367044"/>
    </source>
</evidence>
<comment type="caution">
    <text evidence="7">The sequence shown here is derived from an EMBL/GenBank/DDBJ whole genome shotgun (WGS) entry which is preliminary data.</text>
</comment>
<dbReference type="Proteomes" id="UP000231279">
    <property type="component" value="Unassembled WGS sequence"/>
</dbReference>
<evidence type="ECO:0000256" key="5">
    <source>
        <dbReference type="ARBA" id="ARBA00022729"/>
    </source>
</evidence>
<evidence type="ECO:0000313" key="7">
    <source>
        <dbReference type="EMBL" id="PIN25244.1"/>
    </source>
</evidence>
<dbReference type="AlphaFoldDB" id="A0A2G9I672"/>
<dbReference type="PANTHER" id="PTHR31232">
    <property type="match status" value="1"/>
</dbReference>
<evidence type="ECO:0000256" key="4">
    <source>
        <dbReference type="ARBA" id="ARBA00022525"/>
    </source>
</evidence>
<feature type="chain" id="PRO_5025093859" description="S-protein homolog" evidence="6">
    <location>
        <begin position="20"/>
        <end position="132"/>
    </location>
</feature>
<dbReference type="Pfam" id="PF05938">
    <property type="entry name" value="Self-incomp_S1"/>
    <property type="match status" value="1"/>
</dbReference>
<dbReference type="GO" id="GO:0005576">
    <property type="term" value="C:extracellular region"/>
    <property type="evidence" value="ECO:0007669"/>
    <property type="project" value="UniProtKB-SubCell"/>
</dbReference>
<keyword evidence="4 6" id="KW-0964">Secreted</keyword>
<keyword evidence="8" id="KW-1185">Reference proteome</keyword>
<proteinExistence type="inferred from homology"/>
<protein>
    <recommendedName>
        <fullName evidence="6">S-protein homolog</fullName>
    </recommendedName>
</protein>
<reference evidence="8" key="1">
    <citation type="journal article" date="2018" name="Gigascience">
        <title>Genome assembly of the Pink Ipe (Handroanthus impetiginosus, Bignoniaceae), a highly valued, ecologically keystone Neotropical timber forest tree.</title>
        <authorList>
            <person name="Silva-Junior O.B."/>
            <person name="Grattapaglia D."/>
            <person name="Novaes E."/>
            <person name="Collevatti R.G."/>
        </authorList>
    </citation>
    <scope>NUCLEOTIDE SEQUENCE [LARGE SCALE GENOMIC DNA]</scope>
    <source>
        <strain evidence="8">cv. UFG-1</strain>
    </source>
</reference>
<name>A0A2G9I672_9LAMI</name>
<accession>A0A2G9I672</accession>
<dbReference type="GO" id="GO:0060320">
    <property type="term" value="P:rejection of self pollen"/>
    <property type="evidence" value="ECO:0007669"/>
    <property type="project" value="UniProtKB-KW"/>
</dbReference>
<keyword evidence="5 6" id="KW-0732">Signal</keyword>
<evidence type="ECO:0000256" key="1">
    <source>
        <dbReference type="ARBA" id="ARBA00004613"/>
    </source>
</evidence>
<dbReference type="InterPro" id="IPR010264">
    <property type="entry name" value="Self-incomp_S1"/>
</dbReference>
<gene>
    <name evidence="7" type="ORF">CDL12_02020</name>
</gene>
<comment type="similarity">
    <text evidence="2 6">Belongs to the plant self-incompatibility (S1) protein family.</text>
</comment>
<organism evidence="7 8">
    <name type="scientific">Handroanthus impetiginosus</name>
    <dbReference type="NCBI Taxonomy" id="429701"/>
    <lineage>
        <taxon>Eukaryota</taxon>
        <taxon>Viridiplantae</taxon>
        <taxon>Streptophyta</taxon>
        <taxon>Embryophyta</taxon>
        <taxon>Tracheophyta</taxon>
        <taxon>Spermatophyta</taxon>
        <taxon>Magnoliopsida</taxon>
        <taxon>eudicotyledons</taxon>
        <taxon>Gunneridae</taxon>
        <taxon>Pentapetalae</taxon>
        <taxon>asterids</taxon>
        <taxon>lamiids</taxon>
        <taxon>Lamiales</taxon>
        <taxon>Bignoniaceae</taxon>
        <taxon>Crescentiina</taxon>
        <taxon>Tabebuia alliance</taxon>
        <taxon>Handroanthus</taxon>
    </lineage>
</organism>
<evidence type="ECO:0000256" key="3">
    <source>
        <dbReference type="ARBA" id="ARBA00022471"/>
    </source>
</evidence>
<evidence type="ECO:0000256" key="2">
    <source>
        <dbReference type="ARBA" id="ARBA00005581"/>
    </source>
</evidence>
<comment type="subcellular location">
    <subcellularLocation>
        <location evidence="1 6">Secreted</location>
    </subcellularLocation>
</comment>
<keyword evidence="3 6" id="KW-0713">Self-incompatibility</keyword>
<dbReference type="OrthoDB" id="1848419at2759"/>
<sequence length="132" mass="15430">MRRVLLFVFIIANILHALANEPNCFLTPKVIVYITNGLSEPLYLHCESKHDDLKDHILVTNQDFHWSFCETIDLSTKFTCKLLAPTSKRVVSFCAYESLRRDDCIKNKCLWIARDDGIYFFGSNYYDWNPIS</sequence>
<feature type="signal peptide" evidence="6">
    <location>
        <begin position="1"/>
        <end position="19"/>
    </location>
</feature>
<dbReference type="EMBL" id="NKXS01000281">
    <property type="protein sequence ID" value="PIN25244.1"/>
    <property type="molecule type" value="Genomic_DNA"/>
</dbReference>